<feature type="domain" description="N-acetyltransferase" evidence="3">
    <location>
        <begin position="1"/>
        <end position="143"/>
    </location>
</feature>
<dbReference type="InterPro" id="IPR016181">
    <property type="entry name" value="Acyl_CoA_acyltransferase"/>
</dbReference>
<organism evidence="4 5">
    <name type="scientific">Aquirufa regiilacus</name>
    <dbReference type="NCBI Taxonomy" id="3024868"/>
    <lineage>
        <taxon>Bacteria</taxon>
        <taxon>Pseudomonadati</taxon>
        <taxon>Bacteroidota</taxon>
        <taxon>Cytophagia</taxon>
        <taxon>Cytophagales</taxon>
        <taxon>Flectobacillaceae</taxon>
        <taxon>Aquirufa</taxon>
    </lineage>
</organism>
<evidence type="ECO:0000313" key="4">
    <source>
        <dbReference type="EMBL" id="MDU0809364.1"/>
    </source>
</evidence>
<evidence type="ECO:0000256" key="2">
    <source>
        <dbReference type="ARBA" id="ARBA00023315"/>
    </source>
</evidence>
<proteinExistence type="predicted"/>
<accession>A0ABU3TU66</accession>
<dbReference type="Pfam" id="PF13673">
    <property type="entry name" value="Acetyltransf_10"/>
    <property type="match status" value="1"/>
</dbReference>
<dbReference type="CDD" id="cd04301">
    <property type="entry name" value="NAT_SF"/>
    <property type="match status" value="1"/>
</dbReference>
<comment type="caution">
    <text evidence="4">The sequence shown here is derived from an EMBL/GenBank/DDBJ whole genome shotgun (WGS) entry which is preliminary data.</text>
</comment>
<evidence type="ECO:0000259" key="3">
    <source>
        <dbReference type="PROSITE" id="PS51186"/>
    </source>
</evidence>
<keyword evidence="5" id="KW-1185">Reference proteome</keyword>
<dbReference type="RefSeq" id="WP_315576975.1">
    <property type="nucleotide sequence ID" value="NZ_JARDXH010000005.1"/>
</dbReference>
<keyword evidence="2" id="KW-0012">Acyltransferase</keyword>
<dbReference type="Gene3D" id="3.40.630.30">
    <property type="match status" value="1"/>
</dbReference>
<gene>
    <name evidence="4" type="ORF">PQG45_09980</name>
</gene>
<name>A0ABU3TU66_9BACT</name>
<dbReference type="SUPFAM" id="SSF55729">
    <property type="entry name" value="Acyl-CoA N-acyltransferases (Nat)"/>
    <property type="match status" value="1"/>
</dbReference>
<evidence type="ECO:0000256" key="1">
    <source>
        <dbReference type="ARBA" id="ARBA00022679"/>
    </source>
</evidence>
<dbReference type="InterPro" id="IPR050832">
    <property type="entry name" value="Bact_Acetyltransf"/>
</dbReference>
<dbReference type="Proteomes" id="UP001249959">
    <property type="component" value="Unassembled WGS sequence"/>
</dbReference>
<dbReference type="EMBL" id="JAVNWW010000005">
    <property type="protein sequence ID" value="MDU0809364.1"/>
    <property type="molecule type" value="Genomic_DNA"/>
</dbReference>
<reference evidence="4 5" key="1">
    <citation type="submission" date="2023-09" db="EMBL/GenBank/DDBJ databases">
        <title>Aquirufa genomes.</title>
        <authorList>
            <person name="Pitt A."/>
        </authorList>
    </citation>
    <scope>NUCLEOTIDE SEQUENCE [LARGE SCALE GENOMIC DNA]</scope>
    <source>
        <strain evidence="4 5">LEOWEIH-7C</strain>
    </source>
</reference>
<protein>
    <submittedName>
        <fullName evidence="4">GNAT family N-acetyltransferase</fullName>
    </submittedName>
</protein>
<sequence length="146" mass="16719">MELRIPHTNADWKAYYALRFRVLREPWNQPLGSEILADEQDAIHIMAIENDTVLGVARMHESAPNQGQVRCVAVATDQQGKGVGKAIMRALEEQAQKKAWNEIVLEARENAVPFYKSLGYHIEQESYLLFGEIQHYRMKKALPLSE</sequence>
<keyword evidence="1" id="KW-0808">Transferase</keyword>
<evidence type="ECO:0000313" key="5">
    <source>
        <dbReference type="Proteomes" id="UP001249959"/>
    </source>
</evidence>
<dbReference type="InterPro" id="IPR000182">
    <property type="entry name" value="GNAT_dom"/>
</dbReference>
<dbReference type="PROSITE" id="PS51186">
    <property type="entry name" value="GNAT"/>
    <property type="match status" value="1"/>
</dbReference>
<dbReference type="PANTHER" id="PTHR43877">
    <property type="entry name" value="AMINOALKYLPHOSPHONATE N-ACETYLTRANSFERASE-RELATED-RELATED"/>
    <property type="match status" value="1"/>
</dbReference>